<evidence type="ECO:0000313" key="2">
    <source>
        <dbReference type="EMBL" id="PNE32071.1"/>
    </source>
</evidence>
<proteinExistence type="predicted"/>
<dbReference type="EMBL" id="JACHJF010000015">
    <property type="protein sequence ID" value="MBB5121034.1"/>
    <property type="molecule type" value="Genomic_DNA"/>
</dbReference>
<dbReference type="Proteomes" id="UP000235945">
    <property type="component" value="Unassembled WGS sequence"/>
</dbReference>
<gene>
    <name evidence="2" type="ORF">AF335_20205</name>
    <name evidence="1" type="ORF">FHS36_004485</name>
</gene>
<dbReference type="OrthoDB" id="3171335at2"/>
<reference evidence="1 4" key="3">
    <citation type="submission" date="2020-08" db="EMBL/GenBank/DDBJ databases">
        <title>Genomic Encyclopedia of Type Strains, Phase III (KMG-III): the genomes of soil and plant-associated and newly described type strains.</title>
        <authorList>
            <person name="Whitman W."/>
        </authorList>
    </citation>
    <scope>NUCLEOTIDE SEQUENCE [LARGE SCALE GENOMIC DNA]</scope>
    <source>
        <strain evidence="1 4">CECT 3259</strain>
    </source>
</reference>
<evidence type="ECO:0000313" key="1">
    <source>
        <dbReference type="EMBL" id="MBB5121034.1"/>
    </source>
</evidence>
<accession>A0A2N8NTH2</accession>
<organism evidence="2 3">
    <name type="scientific">Streptomyces eurocidicus</name>
    <name type="common">Streptoverticillium eurocidicus</name>
    <dbReference type="NCBI Taxonomy" id="66423"/>
    <lineage>
        <taxon>Bacteria</taxon>
        <taxon>Bacillati</taxon>
        <taxon>Actinomycetota</taxon>
        <taxon>Actinomycetes</taxon>
        <taxon>Kitasatosporales</taxon>
        <taxon>Streptomycetaceae</taxon>
        <taxon>Streptomyces</taxon>
    </lineage>
</organism>
<dbReference type="Proteomes" id="UP000528608">
    <property type="component" value="Unassembled WGS sequence"/>
</dbReference>
<sequence length="419" mass="41649">MFLGMDVGTGTVAIRGMDGARFLECAPYALAAVVRAYVARARAEGAAGIRATGAVVSVPEEWCAESGGARREALFTELSAAGVPLSGSAPGFVPASVAVLAGAAAATPVDGVADRLVCDIGPEGAGVTLCRVSGAPGAPGAVVEHVDSATAGTSGVPREGGPAAHALAHGSAGADRARRAELLLARALVHPRYRDAPLHPACGPPARRAVTAGEAIDAFGPVADAVRAAGAALLARCPGRPGAPDRVVVTGPLAAHPLARHSVIRSLPAPWVPAAPYVDVPAPGAAAAGALLIAEGAVRAPGPAPHTLGLPVHEIRRGRLVARRIPLTEAGGPPPLTVLDDGSPVVVEIPPTEGFRLLVEVQEYGHGARRALAPPCAAPPAGSYHVGLHPARRGFGVLVLRPVGGGEAALVPLGAPDGV</sequence>
<dbReference type="SUPFAM" id="SSF53067">
    <property type="entry name" value="Actin-like ATPase domain"/>
    <property type="match status" value="1"/>
</dbReference>
<comment type="caution">
    <text evidence="2">The sequence shown here is derived from an EMBL/GenBank/DDBJ whole genome shotgun (WGS) entry which is preliminary data.</text>
</comment>
<reference evidence="3" key="1">
    <citation type="submission" date="2015-07" db="EMBL/GenBank/DDBJ databases">
        <authorList>
            <person name="Graham D.E."/>
            <person name="Giannone R.J."/>
            <person name="Gulvik C.A."/>
            <person name="Hettich R.L."/>
            <person name="Klingeman D.M."/>
            <person name="Mahan K.M."/>
            <person name="Parry R.J."/>
            <person name="Spain J.C."/>
        </authorList>
    </citation>
    <scope>NUCLEOTIDE SEQUENCE [LARGE SCALE GENOMIC DNA]</scope>
    <source>
        <strain evidence="3">ATCC 27428</strain>
    </source>
</reference>
<name>A0A2N8NTH2_STREU</name>
<evidence type="ECO:0000313" key="3">
    <source>
        <dbReference type="Proteomes" id="UP000235945"/>
    </source>
</evidence>
<keyword evidence="3" id="KW-1185">Reference proteome</keyword>
<dbReference type="InterPro" id="IPR043129">
    <property type="entry name" value="ATPase_NBD"/>
</dbReference>
<evidence type="ECO:0000313" key="4">
    <source>
        <dbReference type="Proteomes" id="UP000528608"/>
    </source>
</evidence>
<protein>
    <submittedName>
        <fullName evidence="2">Uncharacterized protein</fullName>
    </submittedName>
</protein>
<dbReference type="EMBL" id="LGUI01000006">
    <property type="protein sequence ID" value="PNE32071.1"/>
    <property type="molecule type" value="Genomic_DNA"/>
</dbReference>
<reference evidence="2" key="2">
    <citation type="submission" date="2015-07" db="EMBL/GenBank/DDBJ databases">
        <authorList>
            <person name="Noorani M."/>
        </authorList>
    </citation>
    <scope>NUCLEOTIDE SEQUENCE [LARGE SCALE GENOMIC DNA]</scope>
    <source>
        <strain evidence="2">ATCC 27428</strain>
    </source>
</reference>
<dbReference type="AlphaFoldDB" id="A0A2N8NTH2"/>
<dbReference type="RefSeq" id="WP_102919874.1">
    <property type="nucleotide sequence ID" value="NZ_JACHJF010000015.1"/>
</dbReference>